<proteinExistence type="predicted"/>
<reference evidence="1 2" key="1">
    <citation type="submission" date="2018-11" db="EMBL/GenBank/DDBJ databases">
        <title>Complete genome sequence of Nocardioides baekrokdamisoli strain KCTC 39748.</title>
        <authorList>
            <person name="Kang S.W."/>
            <person name="Lee K.C."/>
            <person name="Kim K.K."/>
            <person name="Kim J.S."/>
            <person name="Kim D.S."/>
            <person name="Ko S.H."/>
            <person name="Yang S.H."/>
            <person name="Shin Y.K."/>
            <person name="Lee J.S."/>
        </authorList>
    </citation>
    <scope>NUCLEOTIDE SEQUENCE [LARGE SCALE GENOMIC DNA]</scope>
    <source>
        <strain evidence="1 2">KCTC 39748</strain>
    </source>
</reference>
<dbReference type="RefSeq" id="WP_125568728.1">
    <property type="nucleotide sequence ID" value="NZ_AP019307.1"/>
</dbReference>
<dbReference type="OrthoDB" id="3784873at2"/>
<dbReference type="AlphaFoldDB" id="A0A3G9IH36"/>
<organism evidence="1 2">
    <name type="scientific">Nocardioides baekrokdamisoli</name>
    <dbReference type="NCBI Taxonomy" id="1804624"/>
    <lineage>
        <taxon>Bacteria</taxon>
        <taxon>Bacillati</taxon>
        <taxon>Actinomycetota</taxon>
        <taxon>Actinomycetes</taxon>
        <taxon>Propionibacteriales</taxon>
        <taxon>Nocardioidaceae</taxon>
        <taxon>Nocardioides</taxon>
    </lineage>
</organism>
<sequence length="381" mass="38556">MSFQPPQLETDEDAVTARILDGLATRLPGWVAIEGAPEVALAEELGREIANLNQATALVIDTAAAAGLGQTAFQFPAYTGATATIAAEVTVASIGVIIPAGFTVIGTNLNGDEVAFVLPADVAATSVTMPVTMNALVPGDVGNGVPIGSLEILSANTNIAAVDATAASSNGADAEDVNTYLGRLVDYLSALRPGGVNGADLAALARTVPGVHRALGVDLYDPAAPTTPTERTVTVFPIDTAGRPVSSPIATQVQAVIEGAREVNFIVHVADPEYTAVHIAFAIVAETGADTSLVHTEVIAALSKWLSQWGVTSSDDQAWVATNTVRFTDAIRVAGAVAGVAYISSLTVNGSTADLVLAGVAALPAPLDDPTAPSTVTGTVS</sequence>
<evidence type="ECO:0000313" key="1">
    <source>
        <dbReference type="EMBL" id="BBH17512.1"/>
    </source>
</evidence>
<name>A0A3G9IH36_9ACTN</name>
<evidence type="ECO:0000313" key="2">
    <source>
        <dbReference type="Proteomes" id="UP000271573"/>
    </source>
</evidence>
<dbReference type="Proteomes" id="UP000271573">
    <property type="component" value="Chromosome"/>
</dbReference>
<dbReference type="KEGG" id="nbe:Back2_17990"/>
<keyword evidence="2" id="KW-1185">Reference proteome</keyword>
<protein>
    <submittedName>
        <fullName evidence="1">Uncharacterized protein</fullName>
    </submittedName>
</protein>
<gene>
    <name evidence="1" type="ORF">Back2_17990</name>
</gene>
<dbReference type="EMBL" id="AP019307">
    <property type="protein sequence ID" value="BBH17512.1"/>
    <property type="molecule type" value="Genomic_DNA"/>
</dbReference>
<accession>A0A3G9IH36</accession>